<dbReference type="PANTHER" id="PTHR43640">
    <property type="entry name" value="OS07G0260300 PROTEIN"/>
    <property type="match status" value="1"/>
</dbReference>
<keyword evidence="3" id="KW-1185">Reference proteome</keyword>
<dbReference type="RefSeq" id="WP_120795834.1">
    <property type="nucleotide sequence ID" value="NZ_RBXL01000001.1"/>
</dbReference>
<dbReference type="SUPFAM" id="SSF52833">
    <property type="entry name" value="Thioredoxin-like"/>
    <property type="match status" value="1"/>
</dbReference>
<dbReference type="InterPro" id="IPR000866">
    <property type="entry name" value="AhpC/TSA"/>
</dbReference>
<dbReference type="PROSITE" id="PS51352">
    <property type="entry name" value="THIOREDOXIN_2"/>
    <property type="match status" value="1"/>
</dbReference>
<gene>
    <name evidence="2" type="ORF">BDD21_0549</name>
</gene>
<proteinExistence type="predicted"/>
<dbReference type="CDD" id="cd02969">
    <property type="entry name" value="PRX_like1"/>
    <property type="match status" value="1"/>
</dbReference>
<evidence type="ECO:0000259" key="1">
    <source>
        <dbReference type="PROSITE" id="PS51352"/>
    </source>
</evidence>
<accession>A0A495V4I0</accession>
<evidence type="ECO:0000313" key="3">
    <source>
        <dbReference type="Proteomes" id="UP000274556"/>
    </source>
</evidence>
<dbReference type="InterPro" id="IPR013766">
    <property type="entry name" value="Thioredoxin_domain"/>
</dbReference>
<dbReference type="Pfam" id="PF00578">
    <property type="entry name" value="AhpC-TSA"/>
    <property type="match status" value="1"/>
</dbReference>
<dbReference type="GO" id="GO:0016491">
    <property type="term" value="F:oxidoreductase activity"/>
    <property type="evidence" value="ECO:0007669"/>
    <property type="project" value="InterPro"/>
</dbReference>
<dbReference type="OrthoDB" id="9809746at2"/>
<protein>
    <submittedName>
        <fullName evidence="2">AhpC/TSA family protein</fullName>
    </submittedName>
</protein>
<organism evidence="2 3">
    <name type="scientific">Thiocapsa rosea</name>
    <dbReference type="NCBI Taxonomy" id="69360"/>
    <lineage>
        <taxon>Bacteria</taxon>
        <taxon>Pseudomonadati</taxon>
        <taxon>Pseudomonadota</taxon>
        <taxon>Gammaproteobacteria</taxon>
        <taxon>Chromatiales</taxon>
        <taxon>Chromatiaceae</taxon>
        <taxon>Thiocapsa</taxon>
    </lineage>
</organism>
<evidence type="ECO:0000313" key="2">
    <source>
        <dbReference type="EMBL" id="RKT43227.1"/>
    </source>
</evidence>
<dbReference type="InterPro" id="IPR047262">
    <property type="entry name" value="PRX-like1"/>
</dbReference>
<dbReference type="EMBL" id="RBXL01000001">
    <property type="protein sequence ID" value="RKT43227.1"/>
    <property type="molecule type" value="Genomic_DNA"/>
</dbReference>
<dbReference type="Proteomes" id="UP000274556">
    <property type="component" value="Unassembled WGS sequence"/>
</dbReference>
<dbReference type="InterPro" id="IPR036249">
    <property type="entry name" value="Thioredoxin-like_sf"/>
</dbReference>
<dbReference type="GO" id="GO:0016209">
    <property type="term" value="F:antioxidant activity"/>
    <property type="evidence" value="ECO:0007669"/>
    <property type="project" value="InterPro"/>
</dbReference>
<dbReference type="AlphaFoldDB" id="A0A495V4I0"/>
<name>A0A495V4I0_9GAMM</name>
<comment type="caution">
    <text evidence="2">The sequence shown here is derived from an EMBL/GenBank/DDBJ whole genome shotgun (WGS) entry which is preliminary data.</text>
</comment>
<sequence>MASLETPVCDFGRPAPDFALPGTDGRIWTRDACAGERGLLVMFICNHCPYVKAVRERIVRDARDLMAIGIGCVAVMSNDTRDYPEDSFENMQRIAETLSFPFPYLLDDTQAVAKAYGAVCTPDFFGYNAALELQYRGRLDASRKETAPEDTARDLHAAMSQVAHTGKGPAEQIPSVGCSIKWKTA</sequence>
<reference evidence="2 3" key="1">
    <citation type="submission" date="2018-10" db="EMBL/GenBank/DDBJ databases">
        <title>Genomic Encyclopedia of Archaeal and Bacterial Type Strains, Phase II (KMG-II): from individual species to whole genera.</title>
        <authorList>
            <person name="Goeker M."/>
        </authorList>
    </citation>
    <scope>NUCLEOTIDE SEQUENCE [LARGE SCALE GENOMIC DNA]</scope>
    <source>
        <strain evidence="2 3">DSM 235</strain>
    </source>
</reference>
<dbReference type="PANTHER" id="PTHR43640:SF1">
    <property type="entry name" value="THIOREDOXIN-DEPENDENT PEROXIREDOXIN"/>
    <property type="match status" value="1"/>
</dbReference>
<dbReference type="Gene3D" id="3.40.30.10">
    <property type="entry name" value="Glutaredoxin"/>
    <property type="match status" value="1"/>
</dbReference>
<feature type="domain" description="Thioredoxin" evidence="1">
    <location>
        <begin position="9"/>
        <end position="144"/>
    </location>
</feature>